<sequence length="76" mass="8854">MSKFYIQHRFTDDPSSPEGDFDFWLSIGIDYKFFSEALAAVSNYQKRFKNTAVDPVHFRIIEAVEEITPITYEIGL</sequence>
<protein>
    <submittedName>
        <fullName evidence="1">Uncharacterized protein</fullName>
    </submittedName>
</protein>
<name>A0A0F8YDV2_9ZZZZ</name>
<gene>
    <name evidence="1" type="ORF">LCGC14_3106260</name>
</gene>
<proteinExistence type="predicted"/>
<accession>A0A0F8YDV2</accession>
<reference evidence="1" key="1">
    <citation type="journal article" date="2015" name="Nature">
        <title>Complex archaea that bridge the gap between prokaryotes and eukaryotes.</title>
        <authorList>
            <person name="Spang A."/>
            <person name="Saw J.H."/>
            <person name="Jorgensen S.L."/>
            <person name="Zaremba-Niedzwiedzka K."/>
            <person name="Martijn J."/>
            <person name="Lind A.E."/>
            <person name="van Eijk R."/>
            <person name="Schleper C."/>
            <person name="Guy L."/>
            <person name="Ettema T.J."/>
        </authorList>
    </citation>
    <scope>NUCLEOTIDE SEQUENCE</scope>
</reference>
<dbReference type="EMBL" id="LAZR01067087">
    <property type="protein sequence ID" value="KKK52304.1"/>
    <property type="molecule type" value="Genomic_DNA"/>
</dbReference>
<evidence type="ECO:0000313" key="1">
    <source>
        <dbReference type="EMBL" id="KKK52304.1"/>
    </source>
</evidence>
<comment type="caution">
    <text evidence="1">The sequence shown here is derived from an EMBL/GenBank/DDBJ whole genome shotgun (WGS) entry which is preliminary data.</text>
</comment>
<organism evidence="1">
    <name type="scientific">marine sediment metagenome</name>
    <dbReference type="NCBI Taxonomy" id="412755"/>
    <lineage>
        <taxon>unclassified sequences</taxon>
        <taxon>metagenomes</taxon>
        <taxon>ecological metagenomes</taxon>
    </lineage>
</organism>
<dbReference type="AlphaFoldDB" id="A0A0F8YDV2"/>